<feature type="region of interest" description="Disordered" evidence="1">
    <location>
        <begin position="113"/>
        <end position="147"/>
    </location>
</feature>
<evidence type="ECO:0000256" key="1">
    <source>
        <dbReference type="SAM" id="MobiDB-lite"/>
    </source>
</evidence>
<comment type="caution">
    <text evidence="2">The sequence shown here is derived from an EMBL/GenBank/DDBJ whole genome shotgun (WGS) entry which is preliminary data.</text>
</comment>
<protein>
    <submittedName>
        <fullName evidence="2">Uncharacterized protein</fullName>
    </submittedName>
</protein>
<dbReference type="OrthoDB" id="5294241at2759"/>
<sequence length="147" mass="16069">MHFETSPPSSQPMQIGFTPSGTDALLDIFPRHSSSTTVSPLCAFPSWPTGTSLYSMRGSGPSAFISDEDLFLDDLLDEDEVKHAPYLREAPAPPRPAPAVTVRCLLPLVASVKPKKPRSNSKTHRRPSKPMTPIAESSEAGGRWRRE</sequence>
<evidence type="ECO:0000313" key="2">
    <source>
        <dbReference type="EMBL" id="TKA63897.1"/>
    </source>
</evidence>
<name>A0A4U0WM58_9PEZI</name>
<organism evidence="2 3">
    <name type="scientific">Cryomyces minteri</name>
    <dbReference type="NCBI Taxonomy" id="331657"/>
    <lineage>
        <taxon>Eukaryota</taxon>
        <taxon>Fungi</taxon>
        <taxon>Dikarya</taxon>
        <taxon>Ascomycota</taxon>
        <taxon>Pezizomycotina</taxon>
        <taxon>Dothideomycetes</taxon>
        <taxon>Dothideomycetes incertae sedis</taxon>
        <taxon>Cryomyces</taxon>
    </lineage>
</organism>
<evidence type="ECO:0000313" key="3">
    <source>
        <dbReference type="Proteomes" id="UP000308768"/>
    </source>
</evidence>
<keyword evidence="3" id="KW-1185">Reference proteome</keyword>
<reference evidence="2 3" key="1">
    <citation type="submission" date="2017-03" db="EMBL/GenBank/DDBJ databases">
        <title>Genomes of endolithic fungi from Antarctica.</title>
        <authorList>
            <person name="Coleine C."/>
            <person name="Masonjones S."/>
            <person name="Stajich J.E."/>
        </authorList>
    </citation>
    <scope>NUCLEOTIDE SEQUENCE [LARGE SCALE GENOMIC DNA]</scope>
    <source>
        <strain evidence="2 3">CCFEE 5187</strain>
    </source>
</reference>
<proteinExistence type="predicted"/>
<dbReference type="Proteomes" id="UP000308768">
    <property type="component" value="Unassembled WGS sequence"/>
</dbReference>
<accession>A0A4U0WM58</accession>
<dbReference type="AlphaFoldDB" id="A0A4U0WM58"/>
<gene>
    <name evidence="2" type="ORF">B0A49_11540</name>
</gene>
<dbReference type="EMBL" id="NAJN01001337">
    <property type="protein sequence ID" value="TKA63897.1"/>
    <property type="molecule type" value="Genomic_DNA"/>
</dbReference>
<feature type="compositionally biased region" description="Basic residues" evidence="1">
    <location>
        <begin position="113"/>
        <end position="128"/>
    </location>
</feature>